<protein>
    <submittedName>
        <fullName evidence="4">GNAT family N-acetyltransferase</fullName>
    </submittedName>
</protein>
<dbReference type="RefSeq" id="WP_136402884.1">
    <property type="nucleotide sequence ID" value="NZ_SSNZ01000002.1"/>
</dbReference>
<comment type="caution">
    <text evidence="4">The sequence shown here is derived from an EMBL/GenBank/DDBJ whole genome shotgun (WGS) entry which is preliminary data.</text>
</comment>
<dbReference type="PANTHER" id="PTHR43420">
    <property type="entry name" value="ACETYLTRANSFERASE"/>
    <property type="match status" value="1"/>
</dbReference>
<dbReference type="InterPro" id="IPR000182">
    <property type="entry name" value="GNAT_dom"/>
</dbReference>
<dbReference type="Gene3D" id="3.40.630.30">
    <property type="match status" value="1"/>
</dbReference>
<dbReference type="OrthoDB" id="9789605at2"/>
<feature type="domain" description="N-acetyltransferase" evidence="3">
    <location>
        <begin position="1"/>
        <end position="150"/>
    </location>
</feature>
<dbReference type="GO" id="GO:0016747">
    <property type="term" value="F:acyltransferase activity, transferring groups other than amino-acyl groups"/>
    <property type="evidence" value="ECO:0007669"/>
    <property type="project" value="InterPro"/>
</dbReference>
<organism evidence="4 5">
    <name type="scientific">Flavobacterium supellecticarium</name>
    <dbReference type="NCBI Taxonomy" id="2565924"/>
    <lineage>
        <taxon>Bacteria</taxon>
        <taxon>Pseudomonadati</taxon>
        <taxon>Bacteroidota</taxon>
        <taxon>Flavobacteriia</taxon>
        <taxon>Flavobacteriales</taxon>
        <taxon>Flavobacteriaceae</taxon>
        <taxon>Flavobacterium</taxon>
    </lineage>
</organism>
<dbReference type="Pfam" id="PF00583">
    <property type="entry name" value="Acetyltransf_1"/>
    <property type="match status" value="1"/>
</dbReference>
<evidence type="ECO:0000256" key="1">
    <source>
        <dbReference type="ARBA" id="ARBA00022679"/>
    </source>
</evidence>
<sequence length="153" mass="17564">MTIQPIYSKSIPYPLLLLADPYIDMINSYVHESFLYGIPVGNDYIGVYALYPIDETAVEIKNIAVREDHQQKGIGKLLLHHAFSEAQKRGFHEVIIGTGNSSISQLQWYQKQGFEMTGLKKNFFTEHYKEPIFENGIQCKHMIVLSKPIHHSL</sequence>
<accession>A0A4V3W8M8</accession>
<dbReference type="InterPro" id="IPR016181">
    <property type="entry name" value="Acyl_CoA_acyltransferase"/>
</dbReference>
<keyword evidence="5" id="KW-1185">Reference proteome</keyword>
<dbReference type="EMBL" id="SSNZ01000002">
    <property type="protein sequence ID" value="THF51900.1"/>
    <property type="molecule type" value="Genomic_DNA"/>
</dbReference>
<dbReference type="Proteomes" id="UP000307507">
    <property type="component" value="Unassembled WGS sequence"/>
</dbReference>
<dbReference type="AlphaFoldDB" id="A0A4V3W8M8"/>
<dbReference type="CDD" id="cd04301">
    <property type="entry name" value="NAT_SF"/>
    <property type="match status" value="1"/>
</dbReference>
<evidence type="ECO:0000313" key="4">
    <source>
        <dbReference type="EMBL" id="THF51900.1"/>
    </source>
</evidence>
<gene>
    <name evidence="4" type="ORF">E6C50_09115</name>
</gene>
<evidence type="ECO:0000256" key="2">
    <source>
        <dbReference type="ARBA" id="ARBA00023315"/>
    </source>
</evidence>
<evidence type="ECO:0000259" key="3">
    <source>
        <dbReference type="PROSITE" id="PS51186"/>
    </source>
</evidence>
<evidence type="ECO:0000313" key="5">
    <source>
        <dbReference type="Proteomes" id="UP000307507"/>
    </source>
</evidence>
<proteinExistence type="predicted"/>
<keyword evidence="1 4" id="KW-0808">Transferase</keyword>
<dbReference type="PANTHER" id="PTHR43420:SF41">
    <property type="entry name" value="IAA ACETYLTRANSFERASE"/>
    <property type="match status" value="1"/>
</dbReference>
<keyword evidence="2" id="KW-0012">Acyltransferase</keyword>
<dbReference type="InterPro" id="IPR050680">
    <property type="entry name" value="YpeA/RimI_acetyltransf"/>
</dbReference>
<reference evidence="4 5" key="1">
    <citation type="submission" date="2019-04" db="EMBL/GenBank/DDBJ databases">
        <title>Flavobacterium sp. nov. isolated from construction timber.</title>
        <authorList>
            <person name="Lin S.-Y."/>
            <person name="Chang C.-T."/>
            <person name="Young C.-C."/>
        </authorList>
    </citation>
    <scope>NUCLEOTIDE SEQUENCE [LARGE SCALE GENOMIC DNA]</scope>
    <source>
        <strain evidence="4 5">CC-CTC003</strain>
    </source>
</reference>
<dbReference type="SUPFAM" id="SSF55729">
    <property type="entry name" value="Acyl-CoA N-acyltransferases (Nat)"/>
    <property type="match status" value="1"/>
</dbReference>
<dbReference type="PROSITE" id="PS51186">
    <property type="entry name" value="GNAT"/>
    <property type="match status" value="1"/>
</dbReference>
<name>A0A4V3W8M8_9FLAO</name>